<feature type="compositionally biased region" description="Basic and acidic residues" evidence="1">
    <location>
        <begin position="22"/>
        <end position="32"/>
    </location>
</feature>
<dbReference type="EMBL" id="JAYMGO010000010">
    <property type="protein sequence ID" value="KAL1266093.1"/>
    <property type="molecule type" value="Genomic_DNA"/>
</dbReference>
<organism evidence="2 3">
    <name type="scientific">Cirrhinus molitorella</name>
    <name type="common">mud carp</name>
    <dbReference type="NCBI Taxonomy" id="172907"/>
    <lineage>
        <taxon>Eukaryota</taxon>
        <taxon>Metazoa</taxon>
        <taxon>Chordata</taxon>
        <taxon>Craniata</taxon>
        <taxon>Vertebrata</taxon>
        <taxon>Euteleostomi</taxon>
        <taxon>Actinopterygii</taxon>
        <taxon>Neopterygii</taxon>
        <taxon>Teleostei</taxon>
        <taxon>Ostariophysi</taxon>
        <taxon>Cypriniformes</taxon>
        <taxon>Cyprinidae</taxon>
        <taxon>Labeoninae</taxon>
        <taxon>Labeonini</taxon>
        <taxon>Cirrhinus</taxon>
    </lineage>
</organism>
<reference evidence="2 3" key="1">
    <citation type="submission" date="2023-09" db="EMBL/GenBank/DDBJ databases">
        <authorList>
            <person name="Wang M."/>
        </authorList>
    </citation>
    <scope>NUCLEOTIDE SEQUENCE [LARGE SCALE GENOMIC DNA]</scope>
    <source>
        <strain evidence="2">GT-2023</strain>
        <tissue evidence="2">Liver</tissue>
    </source>
</reference>
<sequence length="133" mass="14385">MDVTDAAGRLKQRAALPAARRAHADANGEQRRVHSTTPDKLNALEELSGACAHEDSKDTEELRGTRFPSLIYAVMLRDLAATPPLVPATLAALYGTAAGQRCCVASREEASSRHLLAPSGWRLANITHRQMRS</sequence>
<keyword evidence="3" id="KW-1185">Reference proteome</keyword>
<evidence type="ECO:0000313" key="3">
    <source>
        <dbReference type="Proteomes" id="UP001558613"/>
    </source>
</evidence>
<protein>
    <submittedName>
        <fullName evidence="2">Uncharacterized protein</fullName>
    </submittedName>
</protein>
<accession>A0ABR3MN88</accession>
<name>A0ABR3MN88_9TELE</name>
<evidence type="ECO:0000313" key="2">
    <source>
        <dbReference type="EMBL" id="KAL1266093.1"/>
    </source>
</evidence>
<gene>
    <name evidence="2" type="ORF">QQF64_001768</name>
</gene>
<dbReference type="Proteomes" id="UP001558613">
    <property type="component" value="Unassembled WGS sequence"/>
</dbReference>
<evidence type="ECO:0000256" key="1">
    <source>
        <dbReference type="SAM" id="MobiDB-lite"/>
    </source>
</evidence>
<proteinExistence type="predicted"/>
<feature type="region of interest" description="Disordered" evidence="1">
    <location>
        <begin position="1"/>
        <end position="40"/>
    </location>
</feature>
<comment type="caution">
    <text evidence="2">The sequence shown here is derived from an EMBL/GenBank/DDBJ whole genome shotgun (WGS) entry which is preliminary data.</text>
</comment>